<evidence type="ECO:0000256" key="4">
    <source>
        <dbReference type="ARBA" id="ARBA00023163"/>
    </source>
</evidence>
<keyword evidence="4" id="KW-0804">Transcription</keyword>
<keyword evidence="2" id="KW-0805">Transcription regulation</keyword>
<evidence type="ECO:0000256" key="2">
    <source>
        <dbReference type="ARBA" id="ARBA00023015"/>
    </source>
</evidence>
<dbReference type="NCBIfam" id="TIGR02985">
    <property type="entry name" value="Sig70_bacteroi1"/>
    <property type="match status" value="1"/>
</dbReference>
<reference evidence="7 8" key="1">
    <citation type="submission" date="2018-04" db="EMBL/GenBank/DDBJ databases">
        <title>Pedobacter chongqingensis sp. nov., isolated from a rottenly hemp rope.</title>
        <authorList>
            <person name="Cai Y."/>
        </authorList>
    </citation>
    <scope>NUCLEOTIDE SEQUENCE [LARGE SCALE GENOMIC DNA]</scope>
    <source>
        <strain evidence="7 8">FJ4-8</strain>
    </source>
</reference>
<dbReference type="InterPro" id="IPR014327">
    <property type="entry name" value="RNA_pol_sigma70_bacteroid"/>
</dbReference>
<dbReference type="Proteomes" id="UP000245647">
    <property type="component" value="Unassembled WGS sequence"/>
</dbReference>
<dbReference type="InterPro" id="IPR014284">
    <property type="entry name" value="RNA_pol_sigma-70_dom"/>
</dbReference>
<dbReference type="SUPFAM" id="SSF88946">
    <property type="entry name" value="Sigma2 domain of RNA polymerase sigma factors"/>
    <property type="match status" value="1"/>
</dbReference>
<dbReference type="AlphaFoldDB" id="A0A2U2PCT5"/>
<dbReference type="NCBIfam" id="TIGR02937">
    <property type="entry name" value="sigma70-ECF"/>
    <property type="match status" value="1"/>
</dbReference>
<dbReference type="Gene3D" id="1.10.1740.10">
    <property type="match status" value="1"/>
</dbReference>
<dbReference type="PANTHER" id="PTHR43133:SF46">
    <property type="entry name" value="RNA POLYMERASE SIGMA-70 FACTOR ECF SUBFAMILY"/>
    <property type="match status" value="1"/>
</dbReference>
<sequence>MTEYKLYDDQHLVQLMRSDERAFAEIYDRYWDKMLGVAYNRLGNLEEAEECVQDVLYKLWKLREDLDLVSLELRSYLARAIRNQAFNILDRRYRERVKHGNYTPTEDIYLLSPERELIIRELQQQIDDSINALPPQCQLVFKLSRQQGLSNKEIAETLNLSENTVKSHLKKANKDIQGNIKLLTTLVFFYTFL</sequence>
<dbReference type="Pfam" id="PF04542">
    <property type="entry name" value="Sigma70_r2"/>
    <property type="match status" value="1"/>
</dbReference>
<feature type="domain" description="RNA polymerase sigma factor 70 region 4 type 2" evidence="6">
    <location>
        <begin position="124"/>
        <end position="172"/>
    </location>
</feature>
<dbReference type="InterPro" id="IPR039425">
    <property type="entry name" value="RNA_pol_sigma-70-like"/>
</dbReference>
<dbReference type="GO" id="GO:0006352">
    <property type="term" value="P:DNA-templated transcription initiation"/>
    <property type="evidence" value="ECO:0007669"/>
    <property type="project" value="InterPro"/>
</dbReference>
<protein>
    <recommendedName>
        <fullName evidence="9">RNA polymerase sigma-70 factor</fullName>
    </recommendedName>
</protein>
<evidence type="ECO:0000256" key="3">
    <source>
        <dbReference type="ARBA" id="ARBA00023082"/>
    </source>
</evidence>
<evidence type="ECO:0008006" key="9">
    <source>
        <dbReference type="Google" id="ProtNLM"/>
    </source>
</evidence>
<evidence type="ECO:0000313" key="7">
    <source>
        <dbReference type="EMBL" id="PWG79208.1"/>
    </source>
</evidence>
<dbReference type="PRINTS" id="PR00038">
    <property type="entry name" value="HTHLUXR"/>
</dbReference>
<feature type="domain" description="RNA polymerase sigma-70 region 2" evidence="5">
    <location>
        <begin position="27"/>
        <end position="93"/>
    </location>
</feature>
<evidence type="ECO:0000259" key="5">
    <source>
        <dbReference type="Pfam" id="PF04542"/>
    </source>
</evidence>
<accession>A0A2U2PCT5</accession>
<dbReference type="InterPro" id="IPR013324">
    <property type="entry name" value="RNA_pol_sigma_r3/r4-like"/>
</dbReference>
<evidence type="ECO:0000259" key="6">
    <source>
        <dbReference type="Pfam" id="PF08281"/>
    </source>
</evidence>
<name>A0A2U2PCT5_9SPHI</name>
<evidence type="ECO:0000313" key="8">
    <source>
        <dbReference type="Proteomes" id="UP000245647"/>
    </source>
</evidence>
<dbReference type="RefSeq" id="WP_109417224.1">
    <property type="nucleotide sequence ID" value="NZ_QEAS01000016.1"/>
</dbReference>
<dbReference type="InterPro" id="IPR013249">
    <property type="entry name" value="RNA_pol_sigma70_r4_t2"/>
</dbReference>
<dbReference type="InterPro" id="IPR007627">
    <property type="entry name" value="RNA_pol_sigma70_r2"/>
</dbReference>
<dbReference type="OrthoDB" id="1097528at2"/>
<keyword evidence="8" id="KW-1185">Reference proteome</keyword>
<dbReference type="SUPFAM" id="SSF88659">
    <property type="entry name" value="Sigma3 and sigma4 domains of RNA polymerase sigma factors"/>
    <property type="match status" value="1"/>
</dbReference>
<comment type="caution">
    <text evidence="7">The sequence shown here is derived from an EMBL/GenBank/DDBJ whole genome shotgun (WGS) entry which is preliminary data.</text>
</comment>
<dbReference type="InterPro" id="IPR036388">
    <property type="entry name" value="WH-like_DNA-bd_sf"/>
</dbReference>
<dbReference type="EMBL" id="QEAS01000016">
    <property type="protein sequence ID" value="PWG79208.1"/>
    <property type="molecule type" value="Genomic_DNA"/>
</dbReference>
<organism evidence="7 8">
    <name type="scientific">Pararcticibacter amylolyticus</name>
    <dbReference type="NCBI Taxonomy" id="2173175"/>
    <lineage>
        <taxon>Bacteria</taxon>
        <taxon>Pseudomonadati</taxon>
        <taxon>Bacteroidota</taxon>
        <taxon>Sphingobacteriia</taxon>
        <taxon>Sphingobacteriales</taxon>
        <taxon>Sphingobacteriaceae</taxon>
        <taxon>Pararcticibacter</taxon>
    </lineage>
</organism>
<comment type="similarity">
    <text evidence="1">Belongs to the sigma-70 factor family. ECF subfamily.</text>
</comment>
<proteinExistence type="inferred from homology"/>
<dbReference type="GO" id="GO:0003677">
    <property type="term" value="F:DNA binding"/>
    <property type="evidence" value="ECO:0007669"/>
    <property type="project" value="InterPro"/>
</dbReference>
<dbReference type="Gene3D" id="1.10.10.10">
    <property type="entry name" value="Winged helix-like DNA-binding domain superfamily/Winged helix DNA-binding domain"/>
    <property type="match status" value="1"/>
</dbReference>
<dbReference type="GO" id="GO:0016987">
    <property type="term" value="F:sigma factor activity"/>
    <property type="evidence" value="ECO:0007669"/>
    <property type="project" value="UniProtKB-KW"/>
</dbReference>
<keyword evidence="3" id="KW-0731">Sigma factor</keyword>
<dbReference type="Pfam" id="PF08281">
    <property type="entry name" value="Sigma70_r4_2"/>
    <property type="match status" value="1"/>
</dbReference>
<dbReference type="InterPro" id="IPR013325">
    <property type="entry name" value="RNA_pol_sigma_r2"/>
</dbReference>
<gene>
    <name evidence="7" type="ORF">DDR33_18140</name>
</gene>
<dbReference type="InterPro" id="IPR000792">
    <property type="entry name" value="Tscrpt_reg_LuxR_C"/>
</dbReference>
<dbReference type="PANTHER" id="PTHR43133">
    <property type="entry name" value="RNA POLYMERASE ECF-TYPE SIGMA FACTO"/>
    <property type="match status" value="1"/>
</dbReference>
<evidence type="ECO:0000256" key="1">
    <source>
        <dbReference type="ARBA" id="ARBA00010641"/>
    </source>
</evidence>